<feature type="region of interest" description="Disordered" evidence="1">
    <location>
        <begin position="37"/>
        <end position="79"/>
    </location>
</feature>
<comment type="caution">
    <text evidence="2">The sequence shown here is derived from an EMBL/GenBank/DDBJ whole genome shotgun (WGS) entry which is preliminary data.</text>
</comment>
<evidence type="ECO:0000313" key="3">
    <source>
        <dbReference type="Proteomes" id="UP000770661"/>
    </source>
</evidence>
<protein>
    <submittedName>
        <fullName evidence="2">Uncharacterized protein</fullName>
    </submittedName>
</protein>
<evidence type="ECO:0000256" key="1">
    <source>
        <dbReference type="SAM" id="MobiDB-lite"/>
    </source>
</evidence>
<accession>A0A8J5CDR3</accession>
<proteinExistence type="predicted"/>
<reference evidence="2" key="1">
    <citation type="submission" date="2020-07" db="EMBL/GenBank/DDBJ databases">
        <title>The High-quality genome of the commercially important snow crab, Chionoecetes opilio.</title>
        <authorList>
            <person name="Jeong J.-H."/>
            <person name="Ryu S."/>
        </authorList>
    </citation>
    <scope>NUCLEOTIDE SEQUENCE</scope>
    <source>
        <strain evidence="2">MADBK_172401_WGS</strain>
        <tissue evidence="2">Digestive gland</tissue>
    </source>
</reference>
<gene>
    <name evidence="2" type="ORF">GWK47_022428</name>
</gene>
<evidence type="ECO:0000313" key="2">
    <source>
        <dbReference type="EMBL" id="KAG0710611.1"/>
    </source>
</evidence>
<dbReference type="AlphaFoldDB" id="A0A8J5CDR3"/>
<organism evidence="2 3">
    <name type="scientific">Chionoecetes opilio</name>
    <name type="common">Atlantic snow crab</name>
    <name type="synonym">Cancer opilio</name>
    <dbReference type="NCBI Taxonomy" id="41210"/>
    <lineage>
        <taxon>Eukaryota</taxon>
        <taxon>Metazoa</taxon>
        <taxon>Ecdysozoa</taxon>
        <taxon>Arthropoda</taxon>
        <taxon>Crustacea</taxon>
        <taxon>Multicrustacea</taxon>
        <taxon>Malacostraca</taxon>
        <taxon>Eumalacostraca</taxon>
        <taxon>Eucarida</taxon>
        <taxon>Decapoda</taxon>
        <taxon>Pleocyemata</taxon>
        <taxon>Brachyura</taxon>
        <taxon>Eubrachyura</taxon>
        <taxon>Majoidea</taxon>
        <taxon>Majidae</taxon>
        <taxon>Chionoecetes</taxon>
    </lineage>
</organism>
<keyword evidence="3" id="KW-1185">Reference proteome</keyword>
<feature type="compositionally biased region" description="Basic and acidic residues" evidence="1">
    <location>
        <begin position="60"/>
        <end position="69"/>
    </location>
</feature>
<sequence length="183" mass="19215">MVIRPLPGYTTWGSGALGSLRLMAPLPWQLSPLGTVHHDHGGSVPRGEAATRGQPGAQRGRKDNRDIRTPEGMSRTPGGRLVTSDATCICCWRAHDVITWPGAWRGDSQGAGPPALDRRGGMALTLDTVRIWHGKSGTGGSRGTGVKVGTRGQGELHPRSPTLQYTNIVGGWGGVAGGRRVTG</sequence>
<name>A0A8J5CDR3_CHIOP</name>
<dbReference type="EMBL" id="JACEEZ010024018">
    <property type="protein sequence ID" value="KAG0710611.1"/>
    <property type="molecule type" value="Genomic_DNA"/>
</dbReference>
<dbReference type="Proteomes" id="UP000770661">
    <property type="component" value="Unassembled WGS sequence"/>
</dbReference>